<feature type="domain" description="PDZ" evidence="7">
    <location>
        <begin position="731"/>
        <end position="821"/>
    </location>
</feature>
<feature type="region of interest" description="Disordered" evidence="4">
    <location>
        <begin position="1742"/>
        <end position="1788"/>
    </location>
</feature>
<dbReference type="InterPro" id="IPR036028">
    <property type="entry name" value="SH3-like_dom_sf"/>
</dbReference>
<organism evidence="9 10">
    <name type="scientific">Acanthaster planci</name>
    <name type="common">Crown-of-thorns starfish</name>
    <dbReference type="NCBI Taxonomy" id="133434"/>
    <lineage>
        <taxon>Eukaryota</taxon>
        <taxon>Metazoa</taxon>
        <taxon>Echinodermata</taxon>
        <taxon>Eleutherozoa</taxon>
        <taxon>Asterozoa</taxon>
        <taxon>Asteroidea</taxon>
        <taxon>Valvatacea</taxon>
        <taxon>Valvatida</taxon>
        <taxon>Acanthasteridae</taxon>
        <taxon>Acanthaster</taxon>
    </lineage>
</organism>
<feature type="region of interest" description="Disordered" evidence="4">
    <location>
        <begin position="905"/>
        <end position="1015"/>
    </location>
</feature>
<feature type="region of interest" description="Disordered" evidence="4">
    <location>
        <begin position="168"/>
        <end position="213"/>
    </location>
</feature>
<dbReference type="CDD" id="cd01671">
    <property type="entry name" value="CARD"/>
    <property type="match status" value="1"/>
</dbReference>
<feature type="region of interest" description="Disordered" evidence="4">
    <location>
        <begin position="1490"/>
        <end position="1580"/>
    </location>
</feature>
<dbReference type="SUPFAM" id="SSF47986">
    <property type="entry name" value="DEATH domain"/>
    <property type="match status" value="1"/>
</dbReference>
<dbReference type="PROSITE" id="PS50209">
    <property type="entry name" value="CARD"/>
    <property type="match status" value="1"/>
</dbReference>
<accession>A0A8B7Z459</accession>
<evidence type="ECO:0000259" key="6">
    <source>
        <dbReference type="PROSITE" id="PS50052"/>
    </source>
</evidence>
<feature type="compositionally biased region" description="Basic and acidic residues" evidence="4">
    <location>
        <begin position="1213"/>
        <end position="1243"/>
    </location>
</feature>
<evidence type="ECO:0000256" key="2">
    <source>
        <dbReference type="PROSITE-ProRule" id="PRU00192"/>
    </source>
</evidence>
<dbReference type="InterPro" id="IPR036034">
    <property type="entry name" value="PDZ_sf"/>
</dbReference>
<dbReference type="SUPFAM" id="SSF50156">
    <property type="entry name" value="PDZ domain-like"/>
    <property type="match status" value="4"/>
</dbReference>
<dbReference type="PANTHER" id="PTHR46360:SF1">
    <property type="entry name" value="DISKS LARGE HOMOLOG 5"/>
    <property type="match status" value="1"/>
</dbReference>
<evidence type="ECO:0000259" key="7">
    <source>
        <dbReference type="PROSITE" id="PS50106"/>
    </source>
</evidence>
<dbReference type="SMART" id="SM00326">
    <property type="entry name" value="SH3"/>
    <property type="match status" value="1"/>
</dbReference>
<dbReference type="InterPro" id="IPR011029">
    <property type="entry name" value="DEATH-like_dom_sf"/>
</dbReference>
<dbReference type="InterPro" id="IPR008144">
    <property type="entry name" value="Guanylate_kin-like_dom"/>
</dbReference>
<dbReference type="Gene3D" id="2.30.30.40">
    <property type="entry name" value="SH3 Domains"/>
    <property type="match status" value="1"/>
</dbReference>
<feature type="compositionally biased region" description="Low complexity" evidence="4">
    <location>
        <begin position="1338"/>
        <end position="1353"/>
    </location>
</feature>
<proteinExistence type="predicted"/>
<feature type="domain" description="CARD" evidence="8">
    <location>
        <begin position="20"/>
        <end position="108"/>
    </location>
</feature>
<dbReference type="GO" id="GO:0005886">
    <property type="term" value="C:plasma membrane"/>
    <property type="evidence" value="ECO:0007669"/>
    <property type="project" value="TreeGrafter"/>
</dbReference>
<dbReference type="Proteomes" id="UP000694845">
    <property type="component" value="Unplaced"/>
</dbReference>
<dbReference type="KEGG" id="aplc:110984490"/>
<dbReference type="PROSITE" id="PS50002">
    <property type="entry name" value="SH3"/>
    <property type="match status" value="1"/>
</dbReference>
<dbReference type="Gene3D" id="2.30.42.10">
    <property type="match status" value="4"/>
</dbReference>
<dbReference type="GeneID" id="110984490"/>
<feature type="region of interest" description="Disordered" evidence="4">
    <location>
        <begin position="1594"/>
        <end position="1643"/>
    </location>
</feature>
<dbReference type="InterPro" id="IPR053004">
    <property type="entry name" value="MAGUK_Signaling_Regulators"/>
</dbReference>
<dbReference type="SMART" id="SM00228">
    <property type="entry name" value="PDZ"/>
    <property type="match status" value="4"/>
</dbReference>
<feature type="compositionally biased region" description="Polar residues" evidence="4">
    <location>
        <begin position="1047"/>
        <end position="1057"/>
    </location>
</feature>
<feature type="compositionally biased region" description="Basic and acidic residues" evidence="4">
    <location>
        <begin position="1570"/>
        <end position="1580"/>
    </location>
</feature>
<dbReference type="InterPro" id="IPR001478">
    <property type="entry name" value="PDZ"/>
</dbReference>
<dbReference type="Pfam" id="PF00595">
    <property type="entry name" value="PDZ"/>
    <property type="match status" value="4"/>
</dbReference>
<feature type="compositionally biased region" description="Polar residues" evidence="4">
    <location>
        <begin position="1354"/>
        <end position="1371"/>
    </location>
</feature>
<sequence length="2226" mass="251233">MPNDQQGSLSMNSSSSAVAMEEKHAQILKFHRAKFVQSVEVERLYPMLQPSVLSQADVGEIEQQPSPQAKVQKLLDILPGRGSQAFQMLCLALETTYPHLLTVMFLGSDSVSVSAVGKGSSQSTVSSYTSESDVEDPRSPRLLLPAGQQNGHSSVGNRSLEFFKQELSMKQSGESVERGSPSPHTNRIDSDPAGRASENGSLGAEDRCHHRSHRNYEQLRSECKKAIMQLESLKRQHSEVMEKFEHANREAEYCRNRYRSSAETAEQLRAELQAKMQECAELTADWEQAKREILDLRQTHENDLKELSELRMQNREVMNQRGSSEVLNKMYDTAWDKYEGLKREYEALKQRNADLTSRNSILNFNTERMEDDIKRLKGQLETAYSERDRAYTERNALKQQCTAVIRKYDNVLREMDDSLQSTKLANQKYEKVQRELNHLKHVKHEMEKKIERVTEERNAAVREYTLVMSERDDVHKEMEKLQEEAQTESSCRKNVEEKYRNILAINEALKGKMYVMSKERDHALREYNELSDRYRDIISSTALAQKERDKALFEFEKFKEERDVARRERTEALDQRDKLLQECYNAVQQQKSISYDYDQAFKEAEVLRRNLDTAEKELKEVQSETDDAKRQRDRAFQERVKIMMERESIRTLCDKLRRERDRAVSDFAEALRNLDDVKRQRNDAMKQLKEMKEKMQKQTEKEMHTGMKKLITHHSRDSAIDADSQEWETETVAIETEREDGDVSVLGFDFGDSKDHTQIPDDCSLIITKVDKGSLADGRLKVNDYVLRVNDIDLTNGDRTVALQAVKKARGVINMVVKRRRSSGAKFCPVTLFLTNKDHGVTLETGIFVSRIEPGSASAKESGLMVGDRMVSVNGESVVNKDAQEVQQMLDTVGEAITLNVMRVSSPSSSSGLPSNASPTAESVKSHETLSSKSSLTPLVSPCEDPERSRSGRNISVQTEASQSQAPPPMSPTLLLRHHPDHFEDKVIQNPHFQPGDYPPPSSRGQGIALPPTSPDWHAVKEALVYPSQRPHTRSEPVCRQDVSAWDSKQQQPQCNHENAWAYPAQQPHPQQQQQHSRQSSQDFNSHGDDSRDSVRHSREGSFVGSSHSRQGSSHSRQSSRESPGRHSGYHTSHSSRESFRENKRQNSLESRDHDSHNAGHNLHSTKENPYRSPPPSKHGSHKKQDSKENFPLPQPQSGSPPEYKTSPAMNLPRRERDGSPRVDPYTERGEFSRGAGHAEKTENSTWPKSRGPPEVYLTNRKRQKRITTIPIMNPPYENIQSDKKGDGEMVPPKPPSRNSSLKASRDRRREIVERTQRSSSSSTGPEHMGVPETAPHGQSGQQHQSSSYGQMQFKDSVNKNNNRDSQSSAVHYQAGSLPDTSVDYTVVSAQQSAPVATQFRPISTPAIPGAQDRPSSESKRAIRRRTARPNQLELSPYSPQTPPPHSAGGRPSWEPHHSTMSQHIEFRSQPAVTHMVRLPNSVPYFKVHSQPLTNSNRPGRPAHPPIYMPSYASSNHSISSSSTHDSERSPSRASLPPTPRGFQGDDRRNSNQSFEFETHSAHSAPHGYNPREDGFGTFPKKSEKRMWMNQKYRLSPGPCLSTSSVERGSISSSGGRDNQLPLSLHSSLSVSSSGRSSVSSFSEPDVIVTRGSSTRTIEIEKSNEPLGIRIIQGSRGGIFVHTVTPGSLAERAELQYGDQILEFNGLNLRQATYDQAAIILSQAGNSISMLVMYNIKKMQRNSVCDSEDATPTSTPESTRTNSPMPSRPQSEVCSDAGTMTPPTPRASRIYTRVPKDENLPSPSEPRFVFLEKSSNSLGVGVFGGNAVGIFVYEVQPDGVAAKPNGLQVGDHILEFNGVDLRGATAEQAAMELQKPTEKVSILAQYNIAKFNKIRDQHGDSLYVRALVDYQAEVEDQLTFRKDDILYVDDTMYNGTLGVWSAWLLDPIGKKTRRGKIPSKALLQKDQARKRSISQGLQEEELRSASSRRNAGPARRSLFRRKKHQRSNSDGKEHSEGSVSDIPIQEEAILPTYQRVEPLDFHIKRPVLLLGPLTDRVASKMVDESPDKFNRCLPKIVRTSSEIMLKDLADNVYVDYQRRDSYFECIHAAMVKEITKKGCHCILDGVSPFATERLQMLQLFPIVIFIRYKSAKQIRDQKDPHYIPDRVSHRVAKEMFEHAQKLEQECRNLFSDVVAGGNLASVCTKVKKVIDREQHKTVWVQSLCPL</sequence>
<evidence type="ECO:0000256" key="1">
    <source>
        <dbReference type="ARBA" id="ARBA00022443"/>
    </source>
</evidence>
<dbReference type="GO" id="GO:0042981">
    <property type="term" value="P:regulation of apoptotic process"/>
    <property type="evidence" value="ECO:0007669"/>
    <property type="project" value="InterPro"/>
</dbReference>
<evidence type="ECO:0000313" key="10">
    <source>
        <dbReference type="RefSeq" id="XP_022100419.1"/>
    </source>
</evidence>
<dbReference type="InterPro" id="IPR001452">
    <property type="entry name" value="SH3_domain"/>
</dbReference>
<feature type="domain" description="Guanylate kinase-like" evidence="6">
    <location>
        <begin position="2044"/>
        <end position="2211"/>
    </location>
</feature>
<dbReference type="InterPro" id="IPR035537">
    <property type="entry name" value="DLG5_SH3"/>
</dbReference>
<feature type="region of interest" description="Disordered" evidence="4">
    <location>
        <begin position="1956"/>
        <end position="2021"/>
    </location>
</feature>
<dbReference type="InterPro" id="IPR008145">
    <property type="entry name" value="GK/Ca_channel_bsu"/>
</dbReference>
<keyword evidence="1 2" id="KW-0728">SH3 domain</keyword>
<feature type="compositionally biased region" description="Low complexity" evidence="4">
    <location>
        <begin position="1105"/>
        <end position="1117"/>
    </location>
</feature>
<feature type="coiled-coil region" evidence="3">
    <location>
        <begin position="555"/>
        <end position="705"/>
    </location>
</feature>
<dbReference type="SUPFAM" id="SSF52540">
    <property type="entry name" value="P-loop containing nucleoside triphosphate hydrolases"/>
    <property type="match status" value="1"/>
</dbReference>
<feature type="compositionally biased region" description="Low complexity" evidence="4">
    <location>
        <begin position="1511"/>
        <end position="1524"/>
    </location>
</feature>
<feature type="compositionally biased region" description="Low complexity" evidence="4">
    <location>
        <begin position="1602"/>
        <end position="1643"/>
    </location>
</feature>
<feature type="compositionally biased region" description="Basic residues" evidence="4">
    <location>
        <begin position="1997"/>
        <end position="2006"/>
    </location>
</feature>
<dbReference type="OrthoDB" id="10067129at2759"/>
<dbReference type="Gene3D" id="1.10.533.10">
    <property type="entry name" value="Death Domain, Fas"/>
    <property type="match status" value="1"/>
</dbReference>
<evidence type="ECO:0000256" key="4">
    <source>
        <dbReference type="SAM" id="MobiDB-lite"/>
    </source>
</evidence>
<reference evidence="10" key="1">
    <citation type="submission" date="2025-08" db="UniProtKB">
        <authorList>
            <consortium name="RefSeq"/>
        </authorList>
    </citation>
    <scope>IDENTIFICATION</scope>
</reference>
<feature type="domain" description="PDZ" evidence="7">
    <location>
        <begin position="1657"/>
        <end position="1736"/>
    </location>
</feature>
<feature type="compositionally biased region" description="Basic and acidic residues" evidence="4">
    <location>
        <begin position="1086"/>
        <end position="1100"/>
    </location>
</feature>
<keyword evidence="3" id="KW-0175">Coiled coil</keyword>
<dbReference type="SMART" id="SM00072">
    <property type="entry name" value="GuKc"/>
    <property type="match status" value="1"/>
</dbReference>
<feature type="domain" description="PDZ" evidence="7">
    <location>
        <begin position="1808"/>
        <end position="1888"/>
    </location>
</feature>
<gene>
    <name evidence="10" type="primary">LOC110984490</name>
</gene>
<feature type="compositionally biased region" description="Basic and acidic residues" evidence="4">
    <location>
        <begin position="204"/>
        <end position="213"/>
    </location>
</feature>
<feature type="coiled-coil region" evidence="3">
    <location>
        <begin position="429"/>
        <end position="498"/>
    </location>
</feature>
<dbReference type="PANTHER" id="PTHR46360">
    <property type="entry name" value="DISKS LARGE HOMOLOG 5"/>
    <property type="match status" value="1"/>
</dbReference>
<dbReference type="CDD" id="cd06764">
    <property type="entry name" value="PDZ1_DLG5-like"/>
    <property type="match status" value="1"/>
</dbReference>
<dbReference type="GO" id="GO:0035331">
    <property type="term" value="P:negative regulation of hippo signaling"/>
    <property type="evidence" value="ECO:0007669"/>
    <property type="project" value="TreeGrafter"/>
</dbReference>
<dbReference type="PROSITE" id="PS50052">
    <property type="entry name" value="GUANYLATE_KINASE_2"/>
    <property type="match status" value="1"/>
</dbReference>
<feature type="compositionally biased region" description="Basic and acidic residues" evidence="4">
    <location>
        <begin position="1135"/>
        <end position="1158"/>
    </location>
</feature>
<feature type="compositionally biased region" description="Polar residues" evidence="4">
    <location>
        <begin position="1742"/>
        <end position="1773"/>
    </location>
</feature>
<feature type="region of interest" description="Disordered" evidence="4">
    <location>
        <begin position="1028"/>
        <end position="1375"/>
    </location>
</feature>
<feature type="compositionally biased region" description="Low complexity" evidence="4">
    <location>
        <begin position="905"/>
        <end position="919"/>
    </location>
</feature>
<evidence type="ECO:0000259" key="8">
    <source>
        <dbReference type="PROSITE" id="PS50209"/>
    </source>
</evidence>
<feature type="region of interest" description="Disordered" evidence="4">
    <location>
        <begin position="1398"/>
        <end position="1461"/>
    </location>
</feature>
<feature type="region of interest" description="Disordered" evidence="4">
    <location>
        <begin position="116"/>
        <end position="155"/>
    </location>
</feature>
<dbReference type="InterPro" id="IPR027417">
    <property type="entry name" value="P-loop_NTPase"/>
</dbReference>
<feature type="compositionally biased region" description="Low complexity" evidence="4">
    <location>
        <begin position="1066"/>
        <end position="1082"/>
    </location>
</feature>
<dbReference type="Pfam" id="PF00625">
    <property type="entry name" value="Guanylate_kin"/>
    <property type="match status" value="1"/>
</dbReference>
<feature type="compositionally biased region" description="Low complexity" evidence="4">
    <location>
        <begin position="116"/>
        <end position="131"/>
    </location>
</feature>
<evidence type="ECO:0000313" key="9">
    <source>
        <dbReference type="Proteomes" id="UP000694845"/>
    </source>
</evidence>
<protein>
    <submittedName>
        <fullName evidence="10">Disks large homolog 5-like isoform X1</fullName>
    </submittedName>
</protein>
<dbReference type="PROSITE" id="PS50106">
    <property type="entry name" value="PDZ"/>
    <property type="match status" value="4"/>
</dbReference>
<dbReference type="RefSeq" id="XP_022100419.1">
    <property type="nucleotide sequence ID" value="XM_022244727.1"/>
</dbReference>
<name>A0A8B7Z459_ACAPL</name>
<dbReference type="Gene3D" id="1.20.5.110">
    <property type="match status" value="1"/>
</dbReference>
<dbReference type="Pfam" id="PF00619">
    <property type="entry name" value="CARD"/>
    <property type="match status" value="1"/>
</dbReference>
<feature type="coiled-coil region" evidence="3">
    <location>
        <begin position="216"/>
        <end position="310"/>
    </location>
</feature>
<evidence type="ECO:0000259" key="5">
    <source>
        <dbReference type="PROSITE" id="PS50002"/>
    </source>
</evidence>
<feature type="compositionally biased region" description="Basic and acidic residues" evidence="4">
    <location>
        <begin position="1304"/>
        <end position="1317"/>
    </location>
</feature>
<feature type="domain" description="SH3" evidence="5">
    <location>
        <begin position="1899"/>
        <end position="1967"/>
    </location>
</feature>
<dbReference type="SUPFAM" id="SSF50044">
    <property type="entry name" value="SH3-domain"/>
    <property type="match status" value="1"/>
</dbReference>
<feature type="compositionally biased region" description="Basic and acidic residues" evidence="4">
    <location>
        <begin position="2007"/>
        <end position="2016"/>
    </location>
</feature>
<feature type="coiled-coil region" evidence="3">
    <location>
        <begin position="338"/>
        <end position="400"/>
    </location>
</feature>
<dbReference type="Gene3D" id="3.40.50.300">
    <property type="entry name" value="P-loop containing nucleotide triphosphate hydrolases"/>
    <property type="match status" value="1"/>
</dbReference>
<dbReference type="InterPro" id="IPR001315">
    <property type="entry name" value="CARD"/>
</dbReference>
<dbReference type="CDD" id="cd11860">
    <property type="entry name" value="SH3_DLG5"/>
    <property type="match status" value="1"/>
</dbReference>
<keyword evidence="9" id="KW-1185">Reference proteome</keyword>
<feature type="domain" description="PDZ" evidence="7">
    <location>
        <begin position="829"/>
        <end position="905"/>
    </location>
</feature>
<evidence type="ECO:0000256" key="3">
    <source>
        <dbReference type="SAM" id="Coils"/>
    </source>
</evidence>